<keyword evidence="3" id="KW-1185">Reference proteome</keyword>
<feature type="transmembrane region" description="Helical" evidence="1">
    <location>
        <begin position="98"/>
        <end position="118"/>
    </location>
</feature>
<evidence type="ECO:0000313" key="3">
    <source>
        <dbReference type="Proteomes" id="UP001642483"/>
    </source>
</evidence>
<keyword evidence="1" id="KW-0472">Membrane</keyword>
<dbReference type="Pfam" id="PF06966">
    <property type="entry name" value="DUF1295"/>
    <property type="match status" value="1"/>
</dbReference>
<dbReference type="Proteomes" id="UP001642483">
    <property type="component" value="Unassembled WGS sequence"/>
</dbReference>
<feature type="transmembrane region" description="Helical" evidence="1">
    <location>
        <begin position="206"/>
        <end position="225"/>
    </location>
</feature>
<proteinExistence type="predicted"/>
<evidence type="ECO:0000313" key="2">
    <source>
        <dbReference type="EMBL" id="CAK8683915.1"/>
    </source>
</evidence>
<feature type="transmembrane region" description="Helical" evidence="1">
    <location>
        <begin position="130"/>
        <end position="149"/>
    </location>
</feature>
<dbReference type="PANTHER" id="PTHR32251">
    <property type="entry name" value="3-OXO-5-ALPHA-STEROID 4-DEHYDROGENASE"/>
    <property type="match status" value="1"/>
</dbReference>
<sequence length="256" mass="29458">MHNLLSALLVDFFIQIVGFSLAITLQTEKFYDFAGSFTFILLAQLSLRWNVRQSFRQVLVTSMVTIWALRLGGFLFYRVLLAGGDHRFDKVKTKPVTFFIYWMIQGVWVYVTVLPTLLLNNKKNYSQLSLQDYLGIAVWLTGFLIEVVADWQKMAFRNNPDNTGKFISSGLWSISRHPNYFGEIVMWVGIFLVASTVFTGWEWLSIFSPMFVYYLLTNVSGIPILERSSMKRYGSLGSYKEYINNVPVLVPFIGSP</sequence>
<reference evidence="2 3" key="1">
    <citation type="submission" date="2024-02" db="EMBL/GenBank/DDBJ databases">
        <authorList>
            <person name="Daric V."/>
            <person name="Darras S."/>
        </authorList>
    </citation>
    <scope>NUCLEOTIDE SEQUENCE [LARGE SCALE GENOMIC DNA]</scope>
</reference>
<protein>
    <recommendedName>
        <fullName evidence="4">Steroid 5-alpha reductase C-terminal domain-containing protein</fullName>
    </recommendedName>
</protein>
<feature type="transmembrane region" description="Helical" evidence="1">
    <location>
        <begin position="55"/>
        <end position="77"/>
    </location>
</feature>
<keyword evidence="1" id="KW-0812">Transmembrane</keyword>
<feature type="transmembrane region" description="Helical" evidence="1">
    <location>
        <begin position="180"/>
        <end position="200"/>
    </location>
</feature>
<dbReference type="PROSITE" id="PS50244">
    <property type="entry name" value="S5A_REDUCTASE"/>
    <property type="match status" value="1"/>
</dbReference>
<name>A0ABP0FWD6_CLALP</name>
<accession>A0ABP0FWD6</accession>
<gene>
    <name evidence="2" type="ORF">CVLEPA_LOCUS14926</name>
</gene>
<dbReference type="PANTHER" id="PTHR32251:SF17">
    <property type="entry name" value="STEROID 5-ALPHA REDUCTASE C-TERMINAL DOMAIN-CONTAINING PROTEIN"/>
    <property type="match status" value="1"/>
</dbReference>
<dbReference type="Gene3D" id="1.20.120.1630">
    <property type="match status" value="1"/>
</dbReference>
<organism evidence="2 3">
    <name type="scientific">Clavelina lepadiformis</name>
    <name type="common">Light-bulb sea squirt</name>
    <name type="synonym">Ascidia lepadiformis</name>
    <dbReference type="NCBI Taxonomy" id="159417"/>
    <lineage>
        <taxon>Eukaryota</taxon>
        <taxon>Metazoa</taxon>
        <taxon>Chordata</taxon>
        <taxon>Tunicata</taxon>
        <taxon>Ascidiacea</taxon>
        <taxon>Aplousobranchia</taxon>
        <taxon>Clavelinidae</taxon>
        <taxon>Clavelina</taxon>
    </lineage>
</organism>
<evidence type="ECO:0008006" key="4">
    <source>
        <dbReference type="Google" id="ProtNLM"/>
    </source>
</evidence>
<feature type="transmembrane region" description="Helical" evidence="1">
    <location>
        <begin position="6"/>
        <end position="23"/>
    </location>
</feature>
<dbReference type="EMBL" id="CAWYQH010000097">
    <property type="protein sequence ID" value="CAK8683915.1"/>
    <property type="molecule type" value="Genomic_DNA"/>
</dbReference>
<keyword evidence="1" id="KW-1133">Transmembrane helix</keyword>
<dbReference type="InterPro" id="IPR010721">
    <property type="entry name" value="UstE-like"/>
</dbReference>
<evidence type="ECO:0000256" key="1">
    <source>
        <dbReference type="SAM" id="Phobius"/>
    </source>
</evidence>
<comment type="caution">
    <text evidence="2">The sequence shown here is derived from an EMBL/GenBank/DDBJ whole genome shotgun (WGS) entry which is preliminary data.</text>
</comment>